<dbReference type="InterPro" id="IPR045024">
    <property type="entry name" value="NDH-2"/>
</dbReference>
<evidence type="ECO:0000256" key="3">
    <source>
        <dbReference type="ARBA" id="ARBA00022630"/>
    </source>
</evidence>
<dbReference type="PRINTS" id="PR00368">
    <property type="entry name" value="FADPNR"/>
</dbReference>
<protein>
    <recommendedName>
        <fullName evidence="2">NADH:ubiquinone reductase (non-electrogenic)</fullName>
        <ecNumber evidence="2">1.6.5.9</ecNumber>
    </recommendedName>
</protein>
<dbReference type="SUPFAM" id="SSF51905">
    <property type="entry name" value="FAD/NAD(P)-binding domain"/>
    <property type="match status" value="1"/>
</dbReference>
<reference evidence="11 12" key="1">
    <citation type="submission" date="2017-05" db="EMBL/GenBank/DDBJ databases">
        <authorList>
            <person name="Varghese N."/>
            <person name="Submissions S."/>
        </authorList>
    </citation>
    <scope>NUCLEOTIDE SEQUENCE [LARGE SCALE GENOMIC DNA]</scope>
    <source>
        <strain evidence="11 12">DSM 21194</strain>
    </source>
</reference>
<dbReference type="OrthoDB" id="9781621at2"/>
<keyword evidence="5" id="KW-0809">Transit peptide</keyword>
<evidence type="ECO:0000313" key="12">
    <source>
        <dbReference type="Proteomes" id="UP000317593"/>
    </source>
</evidence>
<evidence type="ECO:0000256" key="7">
    <source>
        <dbReference type="ARBA" id="ARBA00023027"/>
    </source>
</evidence>
<dbReference type="InterPro" id="IPR036188">
    <property type="entry name" value="FAD/NAD-bd_sf"/>
</dbReference>
<name>A0A521ER12_9BACT</name>
<dbReference type="PANTHER" id="PTHR43706">
    <property type="entry name" value="NADH DEHYDROGENASE"/>
    <property type="match status" value="1"/>
</dbReference>
<dbReference type="RefSeq" id="WP_142715697.1">
    <property type="nucleotide sequence ID" value="NZ_FXTH01000018.1"/>
</dbReference>
<keyword evidence="3" id="KW-0285">Flavoprotein</keyword>
<keyword evidence="7" id="KW-0520">NAD</keyword>
<dbReference type="AlphaFoldDB" id="A0A521ER12"/>
<comment type="similarity">
    <text evidence="1">Belongs to the NADH dehydrogenase family.</text>
</comment>
<evidence type="ECO:0000256" key="1">
    <source>
        <dbReference type="ARBA" id="ARBA00005272"/>
    </source>
</evidence>
<dbReference type="InterPro" id="IPR054585">
    <property type="entry name" value="NDH2-like_C"/>
</dbReference>
<keyword evidence="12" id="KW-1185">Reference proteome</keyword>
<evidence type="ECO:0000313" key="11">
    <source>
        <dbReference type="EMBL" id="SMO86332.1"/>
    </source>
</evidence>
<keyword evidence="4" id="KW-0274">FAD</keyword>
<evidence type="ECO:0000256" key="5">
    <source>
        <dbReference type="ARBA" id="ARBA00022946"/>
    </source>
</evidence>
<evidence type="ECO:0000259" key="10">
    <source>
        <dbReference type="Pfam" id="PF22366"/>
    </source>
</evidence>
<dbReference type="EC" id="1.6.5.9" evidence="2"/>
<dbReference type="Proteomes" id="UP000317593">
    <property type="component" value="Unassembled WGS sequence"/>
</dbReference>
<comment type="catalytic activity">
    <reaction evidence="8">
        <text>a quinone + NADH + H(+) = a quinol + NAD(+)</text>
        <dbReference type="Rhea" id="RHEA:46160"/>
        <dbReference type="ChEBI" id="CHEBI:15378"/>
        <dbReference type="ChEBI" id="CHEBI:24646"/>
        <dbReference type="ChEBI" id="CHEBI:57540"/>
        <dbReference type="ChEBI" id="CHEBI:57945"/>
        <dbReference type="ChEBI" id="CHEBI:132124"/>
        <dbReference type="EC" id="1.6.5.9"/>
    </reaction>
</comment>
<dbReference type="PANTHER" id="PTHR43706:SF47">
    <property type="entry name" value="EXTERNAL NADH-UBIQUINONE OXIDOREDUCTASE 1, MITOCHONDRIAL-RELATED"/>
    <property type="match status" value="1"/>
</dbReference>
<dbReference type="Gene3D" id="3.50.50.100">
    <property type="match status" value="1"/>
</dbReference>
<evidence type="ECO:0000256" key="8">
    <source>
        <dbReference type="ARBA" id="ARBA00047599"/>
    </source>
</evidence>
<feature type="domain" description="External alternative NADH-ubiquinone oxidoreductase-like C-terminal" evidence="10">
    <location>
        <begin position="350"/>
        <end position="404"/>
    </location>
</feature>
<evidence type="ECO:0000256" key="6">
    <source>
        <dbReference type="ARBA" id="ARBA00023002"/>
    </source>
</evidence>
<keyword evidence="6" id="KW-0560">Oxidoreductase</keyword>
<accession>A0A521ER12</accession>
<gene>
    <name evidence="11" type="ORF">SAMN06265218_11841</name>
</gene>
<evidence type="ECO:0000259" key="9">
    <source>
        <dbReference type="Pfam" id="PF07992"/>
    </source>
</evidence>
<dbReference type="PRINTS" id="PR00411">
    <property type="entry name" value="PNDRDTASEI"/>
</dbReference>
<evidence type="ECO:0000256" key="2">
    <source>
        <dbReference type="ARBA" id="ARBA00012637"/>
    </source>
</evidence>
<dbReference type="GO" id="GO:0050136">
    <property type="term" value="F:NADH dehydrogenase (quinone) (non-electrogenic) activity"/>
    <property type="evidence" value="ECO:0007669"/>
    <property type="project" value="UniProtKB-EC"/>
</dbReference>
<dbReference type="Pfam" id="PF22366">
    <property type="entry name" value="NDH2_C"/>
    <property type="match status" value="1"/>
</dbReference>
<evidence type="ECO:0000256" key="4">
    <source>
        <dbReference type="ARBA" id="ARBA00022827"/>
    </source>
</evidence>
<proteinExistence type="inferred from homology"/>
<feature type="domain" description="FAD/NAD(P)-binding" evidence="9">
    <location>
        <begin position="8"/>
        <end position="325"/>
    </location>
</feature>
<dbReference type="InterPro" id="IPR023753">
    <property type="entry name" value="FAD/NAD-binding_dom"/>
</dbReference>
<dbReference type="Pfam" id="PF07992">
    <property type="entry name" value="Pyr_redox_2"/>
    <property type="match status" value="1"/>
</dbReference>
<organism evidence="11 12">
    <name type="scientific">Fodinibius sediminis</name>
    <dbReference type="NCBI Taxonomy" id="1214077"/>
    <lineage>
        <taxon>Bacteria</taxon>
        <taxon>Pseudomonadati</taxon>
        <taxon>Balneolota</taxon>
        <taxon>Balneolia</taxon>
        <taxon>Balneolales</taxon>
        <taxon>Balneolaceae</taxon>
        <taxon>Fodinibius</taxon>
    </lineage>
</organism>
<sequence>MVKQNHRHIVIVGGGFGGITAAKQLKKANVDVTLIDKSNHHLFQPLLYQVATAALSPGDIAAPIRAIIGEQPGMHILLGEVTDVHPEKKSLELADGRTVSYDQLIMAPGAQYNYFGNNKWKEHATGLKSIADALDTRERILLSLEEAEQIDDPKLREPYLTYVIIGGGPTGVEMAGAIAEIAKRNMMRDYKNISKNETRIFLVEAGPRILNGYPEELSKRARQMLEDMGVRVLLNTPVTNIEENAVQFSEGTINTPNIIWAAGVVASPLLDTLNVEQDRTDRVKVNDNLSVPEYPNIFVIGDAAHVKGEDGSPLPALAPVAMQQGKFLGQLLKKEPSKINDSPAFHYKDKGTMATIGRAKAVADIKGFKFSGFFAWFMWSFVHILQLMCFHNKTRVFLEWIWYYFTFKRGVRLITDRLECKHCSENEILSKLKTDHPEYDLSKNNHN</sequence>
<dbReference type="EMBL" id="FXTH01000018">
    <property type="protein sequence ID" value="SMO86332.1"/>
    <property type="molecule type" value="Genomic_DNA"/>
</dbReference>